<dbReference type="InterPro" id="IPR002490">
    <property type="entry name" value="V-ATPase_116kDa_su"/>
</dbReference>
<evidence type="ECO:0000256" key="5">
    <source>
        <dbReference type="ARBA" id="ARBA00022989"/>
    </source>
</evidence>
<feature type="transmembrane region" description="Helical" evidence="8">
    <location>
        <begin position="166"/>
        <end position="189"/>
    </location>
</feature>
<comment type="subcellular location">
    <subcellularLocation>
        <location evidence="1">Membrane</location>
        <topology evidence="1">Multi-pass membrane protein</topology>
    </subcellularLocation>
</comment>
<sequence>MIRPQPTTWFEVIAAADDSRDVNKLLAAAGCAEIELAPAQHANGAAAGQQEQALPDHMIFARITGWTSNTEGLASCLERSRARAVVHFPEAPKELQAPLILHNPGWIQPFEIFARLIGMPGRFVADPSGLLVFVAPVLFGYMFGDVIQGLVLIMLGLALQRHWPMLRLLVVGGIATTAFGFVFGTAGAIHGVVPTLWVDPLDKPLPVLLMPIAFGGALLTLGLALTGLEAYWRGTLGKWLRCDAGFLVVYIGALLAFLHPAAQMLIVAGVGMHVLGSVRQEQRIGAVFASLGELLEKLAQIAINTLSFVRVGAFALAHAGLSSALASTATATECGASHVSLLIVGNAMIIIIEVLVASIQTTRLVLFEFFTRFFQTTGREFHPQPPLPGLSEEIKNVPRT</sequence>
<gene>
    <name evidence="9" type="ORF">GTOL_10952</name>
</gene>
<evidence type="ECO:0000256" key="8">
    <source>
        <dbReference type="SAM" id="Phobius"/>
    </source>
</evidence>
<dbReference type="PANTHER" id="PTHR11629:SF63">
    <property type="entry name" value="V-TYPE PROTON ATPASE SUBUNIT A"/>
    <property type="match status" value="1"/>
</dbReference>
<evidence type="ECO:0000256" key="6">
    <source>
        <dbReference type="ARBA" id="ARBA00023065"/>
    </source>
</evidence>
<keyword evidence="4 8" id="KW-0812">Transmembrane</keyword>
<evidence type="ECO:0000256" key="2">
    <source>
        <dbReference type="ARBA" id="ARBA00009904"/>
    </source>
</evidence>
<evidence type="ECO:0000256" key="4">
    <source>
        <dbReference type="ARBA" id="ARBA00022692"/>
    </source>
</evidence>
<keyword evidence="5 8" id="KW-1133">Transmembrane helix</keyword>
<evidence type="ECO:0000313" key="9">
    <source>
        <dbReference type="EMBL" id="CAG4883070.1"/>
    </source>
</evidence>
<feature type="transmembrane region" description="Helical" evidence="8">
    <location>
        <begin position="339"/>
        <end position="359"/>
    </location>
</feature>
<dbReference type="GO" id="GO:0033179">
    <property type="term" value="C:proton-transporting V-type ATPase, V0 domain"/>
    <property type="evidence" value="ECO:0007669"/>
    <property type="project" value="InterPro"/>
</dbReference>
<comment type="similarity">
    <text evidence="2">Belongs to the V-ATPase 116 kDa subunit family.</text>
</comment>
<dbReference type="RefSeq" id="WP_220635072.1">
    <property type="nucleotide sequence ID" value="NZ_CAJQUM010000001.1"/>
</dbReference>
<reference evidence="9" key="1">
    <citation type="submission" date="2021-04" db="EMBL/GenBank/DDBJ databases">
        <authorList>
            <person name="Hornung B."/>
        </authorList>
    </citation>
    <scope>NUCLEOTIDE SEQUENCE</scope>
    <source>
        <strain evidence="9">G5G6</strain>
    </source>
</reference>
<name>A0A916J3C6_9PROT</name>
<dbReference type="GO" id="GO:0016471">
    <property type="term" value="C:vacuolar proton-transporting V-type ATPase complex"/>
    <property type="evidence" value="ECO:0007669"/>
    <property type="project" value="TreeGrafter"/>
</dbReference>
<keyword evidence="7 8" id="KW-0472">Membrane</keyword>
<accession>A0A916J3C6</accession>
<dbReference type="GO" id="GO:0007035">
    <property type="term" value="P:vacuolar acidification"/>
    <property type="evidence" value="ECO:0007669"/>
    <property type="project" value="TreeGrafter"/>
</dbReference>
<dbReference type="GO" id="GO:0051117">
    <property type="term" value="F:ATPase binding"/>
    <property type="evidence" value="ECO:0007669"/>
    <property type="project" value="TreeGrafter"/>
</dbReference>
<feature type="transmembrane region" description="Helical" evidence="8">
    <location>
        <begin position="209"/>
        <end position="232"/>
    </location>
</feature>
<proteinExistence type="inferred from homology"/>
<keyword evidence="6" id="KW-0406">Ion transport</keyword>
<keyword evidence="3" id="KW-0813">Transport</keyword>
<feature type="transmembrane region" description="Helical" evidence="8">
    <location>
        <begin position="244"/>
        <end position="266"/>
    </location>
</feature>
<keyword evidence="10" id="KW-1185">Reference proteome</keyword>
<protein>
    <submittedName>
        <fullName evidence="9">V-type ATP synthase subunit I</fullName>
    </submittedName>
</protein>
<dbReference type="Proteomes" id="UP000742786">
    <property type="component" value="Unassembled WGS sequence"/>
</dbReference>
<evidence type="ECO:0000256" key="3">
    <source>
        <dbReference type="ARBA" id="ARBA00022448"/>
    </source>
</evidence>
<evidence type="ECO:0000256" key="7">
    <source>
        <dbReference type="ARBA" id="ARBA00023136"/>
    </source>
</evidence>
<dbReference type="PANTHER" id="PTHR11629">
    <property type="entry name" value="VACUOLAR PROTON ATPASES"/>
    <property type="match status" value="1"/>
</dbReference>
<evidence type="ECO:0000313" key="10">
    <source>
        <dbReference type="Proteomes" id="UP000742786"/>
    </source>
</evidence>
<feature type="transmembrane region" description="Helical" evidence="8">
    <location>
        <begin position="130"/>
        <end position="159"/>
    </location>
</feature>
<dbReference type="GO" id="GO:0046961">
    <property type="term" value="F:proton-transporting ATPase activity, rotational mechanism"/>
    <property type="evidence" value="ECO:0007669"/>
    <property type="project" value="InterPro"/>
</dbReference>
<dbReference type="AlphaFoldDB" id="A0A916J3C6"/>
<comment type="caution">
    <text evidence="9">The sequence shown here is derived from an EMBL/GenBank/DDBJ whole genome shotgun (WGS) entry which is preliminary data.</text>
</comment>
<organism evidence="9 10">
    <name type="scientific">Georgfuchsia toluolica</name>
    <dbReference type="NCBI Taxonomy" id="424218"/>
    <lineage>
        <taxon>Bacteria</taxon>
        <taxon>Pseudomonadati</taxon>
        <taxon>Pseudomonadota</taxon>
        <taxon>Betaproteobacteria</taxon>
        <taxon>Nitrosomonadales</taxon>
        <taxon>Sterolibacteriaceae</taxon>
        <taxon>Georgfuchsia</taxon>
    </lineage>
</organism>
<dbReference type="EMBL" id="CAJQUM010000001">
    <property type="protein sequence ID" value="CAG4883070.1"/>
    <property type="molecule type" value="Genomic_DNA"/>
</dbReference>
<evidence type="ECO:0000256" key="1">
    <source>
        <dbReference type="ARBA" id="ARBA00004141"/>
    </source>
</evidence>